<dbReference type="GO" id="GO:0016301">
    <property type="term" value="F:kinase activity"/>
    <property type="evidence" value="ECO:0007669"/>
    <property type="project" value="UniProtKB-KW"/>
</dbReference>
<dbReference type="SUPFAM" id="SSF52540">
    <property type="entry name" value="P-loop containing nucleoside triphosphate hydrolases"/>
    <property type="match status" value="1"/>
</dbReference>
<keyword evidence="1" id="KW-0808">Transferase</keyword>
<organism evidence="1 2">
    <name type="scientific">Eubacterium cellulosolvens (strain ATCC 43171 / JCM 9499 / 6)</name>
    <name type="common">Cillobacterium cellulosolvens</name>
    <dbReference type="NCBI Taxonomy" id="633697"/>
    <lineage>
        <taxon>Bacteria</taxon>
        <taxon>Bacillati</taxon>
        <taxon>Bacillota</taxon>
        <taxon>Clostridia</taxon>
        <taxon>Eubacteriales</taxon>
        <taxon>Eubacteriaceae</taxon>
        <taxon>Eubacterium</taxon>
    </lineage>
</organism>
<proteinExistence type="predicted"/>
<name>I5AQU8_EUBC6</name>
<protein>
    <submittedName>
        <fullName evidence="1">Cytidylate kinase</fullName>
    </submittedName>
</protein>
<gene>
    <name evidence="1" type="ORF">EubceDRAFT1_0311</name>
</gene>
<dbReference type="STRING" id="633697.EubceDRAFT1_0311"/>
<reference evidence="1 2" key="2">
    <citation type="submission" date="2012-02" db="EMBL/GenBank/DDBJ databases">
        <title>Improved High-Quality Draft sequence of Eubacterium cellulosolvens 6.</title>
        <authorList>
            <consortium name="US DOE Joint Genome Institute"/>
            <person name="Lucas S."/>
            <person name="Han J."/>
            <person name="Lapidus A."/>
            <person name="Cheng J.-F."/>
            <person name="Goodwin L."/>
            <person name="Pitluck S."/>
            <person name="Peters L."/>
            <person name="Mikhailova N."/>
            <person name="Gu W."/>
            <person name="Detter J.C."/>
            <person name="Han C."/>
            <person name="Tapia R."/>
            <person name="Land M."/>
            <person name="Hauser L."/>
            <person name="Kyrpides N."/>
            <person name="Ivanova N."/>
            <person name="Pagani I."/>
            <person name="Johnson E."/>
            <person name="Mukhopadhyay B."/>
            <person name="Anderson I."/>
            <person name="Woyke T."/>
        </authorList>
    </citation>
    <scope>NUCLEOTIDE SEQUENCE [LARGE SCALE GENOMIC DNA]</scope>
    <source>
        <strain evidence="1 2">6</strain>
    </source>
</reference>
<keyword evidence="2" id="KW-1185">Reference proteome</keyword>
<dbReference type="Pfam" id="PF13189">
    <property type="entry name" value="Cytidylate_kin2"/>
    <property type="match status" value="1"/>
</dbReference>
<dbReference type="eggNOG" id="COG1102">
    <property type="taxonomic scope" value="Bacteria"/>
</dbReference>
<dbReference type="InterPro" id="IPR027417">
    <property type="entry name" value="P-loop_NTPase"/>
</dbReference>
<evidence type="ECO:0000313" key="2">
    <source>
        <dbReference type="Proteomes" id="UP000005753"/>
    </source>
</evidence>
<reference evidence="1 2" key="1">
    <citation type="submission" date="2010-08" db="EMBL/GenBank/DDBJ databases">
        <authorList>
            <consortium name="US DOE Joint Genome Institute (JGI-PGF)"/>
            <person name="Lucas S."/>
            <person name="Copeland A."/>
            <person name="Lapidus A."/>
            <person name="Cheng J.-F."/>
            <person name="Bruce D."/>
            <person name="Goodwin L."/>
            <person name="Pitluck S."/>
            <person name="Land M.L."/>
            <person name="Hauser L."/>
            <person name="Chang Y.-J."/>
            <person name="Anderson I.J."/>
            <person name="Johnson E."/>
            <person name="Mulhopadhyay B."/>
            <person name="Kyrpides N."/>
            <person name="Woyke T.J."/>
        </authorList>
    </citation>
    <scope>NUCLEOTIDE SEQUENCE [LARGE SCALE GENOMIC DNA]</scope>
    <source>
        <strain evidence="1 2">6</strain>
    </source>
</reference>
<dbReference type="HOGENOM" id="CLU_065155_3_1_9"/>
<evidence type="ECO:0000313" key="1">
    <source>
        <dbReference type="EMBL" id="EIM56171.1"/>
    </source>
</evidence>
<sequence length="217" mass="24356">MKTIISIGREFGSGGHLIGKKVADQLGIPFYDKELLERAAKDSGLCKEIFENQDERPTNSFLYSLVMDTYSFGYSSNVMNDMPLNQKVFLAQFESIKKLAAEGPCVIIGRCADYALEEDPNLLSVFIHADIDTRVRRIANIYGLKANKARDRIKKNDKSRSSYYNYYTSKEWGSVDSYDLSIDSGKYGIDGAAELIIRAVMIKENGIGTSIVDTREE</sequence>
<dbReference type="Proteomes" id="UP000005753">
    <property type="component" value="Chromosome"/>
</dbReference>
<dbReference type="OrthoDB" id="9781180at2"/>
<dbReference type="EMBL" id="CM001487">
    <property type="protein sequence ID" value="EIM56171.1"/>
    <property type="molecule type" value="Genomic_DNA"/>
</dbReference>
<keyword evidence="1" id="KW-0418">Kinase</keyword>
<dbReference type="Gene3D" id="3.40.50.300">
    <property type="entry name" value="P-loop containing nucleotide triphosphate hydrolases"/>
    <property type="match status" value="1"/>
</dbReference>
<dbReference type="AlphaFoldDB" id="I5AQU8"/>
<accession>I5AQU8</accession>